<gene>
    <name evidence="2" type="ORF">BU26DRAFT_500184</name>
</gene>
<accession>A0A6A6IV33</accession>
<protein>
    <submittedName>
        <fullName evidence="2">Uncharacterized protein</fullName>
    </submittedName>
</protein>
<sequence length="241" mass="25739">MTSGFFTASSAMPGESFFVAASSSSGSPHAMTPTPGFFAASSAMEVETFFVASSSSPSPGSPMAITPTSLPTPPPSPLLGQRLLPCDFFMPSSVFTGAHKITHNDIKPREPSPCPSVWGACACPIACSPAPSGTHNSHGTSSWPDCNNTATAGPSTARSSARVPRAPEDEWDGTMFDLNQRTSLEEPRVEPYVGKGKGRIGRSKRAAERGGEEHGTEYEQLFVEMERRKRRRVQWVKGKCV</sequence>
<evidence type="ECO:0000313" key="3">
    <source>
        <dbReference type="Proteomes" id="UP000800094"/>
    </source>
</evidence>
<evidence type="ECO:0000313" key="2">
    <source>
        <dbReference type="EMBL" id="KAF2254425.1"/>
    </source>
</evidence>
<feature type="compositionally biased region" description="Polar residues" evidence="1">
    <location>
        <begin position="133"/>
        <end position="159"/>
    </location>
</feature>
<feature type="compositionally biased region" description="Basic and acidic residues" evidence="1">
    <location>
        <begin position="205"/>
        <end position="215"/>
    </location>
</feature>
<dbReference type="RefSeq" id="XP_033689429.1">
    <property type="nucleotide sequence ID" value="XM_033826483.1"/>
</dbReference>
<keyword evidence="3" id="KW-1185">Reference proteome</keyword>
<evidence type="ECO:0000256" key="1">
    <source>
        <dbReference type="SAM" id="MobiDB-lite"/>
    </source>
</evidence>
<feature type="region of interest" description="Disordered" evidence="1">
    <location>
        <begin position="191"/>
        <end position="215"/>
    </location>
</feature>
<name>A0A6A6IV33_9PLEO</name>
<feature type="region of interest" description="Disordered" evidence="1">
    <location>
        <begin position="132"/>
        <end position="173"/>
    </location>
</feature>
<dbReference type="EMBL" id="ML987190">
    <property type="protein sequence ID" value="KAF2254425.1"/>
    <property type="molecule type" value="Genomic_DNA"/>
</dbReference>
<proteinExistence type="predicted"/>
<dbReference type="Proteomes" id="UP000800094">
    <property type="component" value="Unassembled WGS sequence"/>
</dbReference>
<organism evidence="2 3">
    <name type="scientific">Trematosphaeria pertusa</name>
    <dbReference type="NCBI Taxonomy" id="390896"/>
    <lineage>
        <taxon>Eukaryota</taxon>
        <taxon>Fungi</taxon>
        <taxon>Dikarya</taxon>
        <taxon>Ascomycota</taxon>
        <taxon>Pezizomycotina</taxon>
        <taxon>Dothideomycetes</taxon>
        <taxon>Pleosporomycetidae</taxon>
        <taxon>Pleosporales</taxon>
        <taxon>Massarineae</taxon>
        <taxon>Trematosphaeriaceae</taxon>
        <taxon>Trematosphaeria</taxon>
    </lineage>
</organism>
<dbReference type="GeneID" id="54579813"/>
<dbReference type="AlphaFoldDB" id="A0A6A6IV33"/>
<reference evidence="2" key="1">
    <citation type="journal article" date="2020" name="Stud. Mycol.">
        <title>101 Dothideomycetes genomes: a test case for predicting lifestyles and emergence of pathogens.</title>
        <authorList>
            <person name="Haridas S."/>
            <person name="Albert R."/>
            <person name="Binder M."/>
            <person name="Bloem J."/>
            <person name="Labutti K."/>
            <person name="Salamov A."/>
            <person name="Andreopoulos B."/>
            <person name="Baker S."/>
            <person name="Barry K."/>
            <person name="Bills G."/>
            <person name="Bluhm B."/>
            <person name="Cannon C."/>
            <person name="Castanera R."/>
            <person name="Culley D."/>
            <person name="Daum C."/>
            <person name="Ezra D."/>
            <person name="Gonzalez J."/>
            <person name="Henrissat B."/>
            <person name="Kuo A."/>
            <person name="Liang C."/>
            <person name="Lipzen A."/>
            <person name="Lutzoni F."/>
            <person name="Magnuson J."/>
            <person name="Mondo S."/>
            <person name="Nolan M."/>
            <person name="Ohm R."/>
            <person name="Pangilinan J."/>
            <person name="Park H.-J."/>
            <person name="Ramirez L."/>
            <person name="Alfaro M."/>
            <person name="Sun H."/>
            <person name="Tritt A."/>
            <person name="Yoshinaga Y."/>
            <person name="Zwiers L.-H."/>
            <person name="Turgeon B."/>
            <person name="Goodwin S."/>
            <person name="Spatafora J."/>
            <person name="Crous P."/>
            <person name="Grigoriev I."/>
        </authorList>
    </citation>
    <scope>NUCLEOTIDE SEQUENCE</scope>
    <source>
        <strain evidence="2">CBS 122368</strain>
    </source>
</reference>